<evidence type="ECO:0000313" key="2">
    <source>
        <dbReference type="Proteomes" id="UP000298030"/>
    </source>
</evidence>
<keyword evidence="2" id="KW-1185">Reference proteome</keyword>
<accession>A0A4Y7U193</accession>
<dbReference type="AlphaFoldDB" id="A0A4Y7U193"/>
<name>A0A4Y7U193_COPMI</name>
<evidence type="ECO:0000313" key="1">
    <source>
        <dbReference type="EMBL" id="TEB40207.1"/>
    </source>
</evidence>
<dbReference type="EMBL" id="QPFP01000001">
    <property type="protein sequence ID" value="TEB40207.1"/>
    <property type="molecule type" value="Genomic_DNA"/>
</dbReference>
<dbReference type="Proteomes" id="UP000298030">
    <property type="component" value="Unassembled WGS sequence"/>
</dbReference>
<reference evidence="1 2" key="1">
    <citation type="journal article" date="2019" name="Nat. Ecol. Evol.">
        <title>Megaphylogeny resolves global patterns of mushroom evolution.</title>
        <authorList>
            <person name="Varga T."/>
            <person name="Krizsan K."/>
            <person name="Foldi C."/>
            <person name="Dima B."/>
            <person name="Sanchez-Garcia M."/>
            <person name="Sanchez-Ramirez S."/>
            <person name="Szollosi G.J."/>
            <person name="Szarkandi J.G."/>
            <person name="Papp V."/>
            <person name="Albert L."/>
            <person name="Andreopoulos W."/>
            <person name="Angelini C."/>
            <person name="Antonin V."/>
            <person name="Barry K.W."/>
            <person name="Bougher N.L."/>
            <person name="Buchanan P."/>
            <person name="Buyck B."/>
            <person name="Bense V."/>
            <person name="Catcheside P."/>
            <person name="Chovatia M."/>
            <person name="Cooper J."/>
            <person name="Damon W."/>
            <person name="Desjardin D."/>
            <person name="Finy P."/>
            <person name="Geml J."/>
            <person name="Haridas S."/>
            <person name="Hughes K."/>
            <person name="Justo A."/>
            <person name="Karasinski D."/>
            <person name="Kautmanova I."/>
            <person name="Kiss B."/>
            <person name="Kocsube S."/>
            <person name="Kotiranta H."/>
            <person name="LaButti K.M."/>
            <person name="Lechner B.E."/>
            <person name="Liimatainen K."/>
            <person name="Lipzen A."/>
            <person name="Lukacs Z."/>
            <person name="Mihaltcheva S."/>
            <person name="Morgado L.N."/>
            <person name="Niskanen T."/>
            <person name="Noordeloos M.E."/>
            <person name="Ohm R.A."/>
            <person name="Ortiz-Santana B."/>
            <person name="Ovrebo C."/>
            <person name="Racz N."/>
            <person name="Riley R."/>
            <person name="Savchenko A."/>
            <person name="Shiryaev A."/>
            <person name="Soop K."/>
            <person name="Spirin V."/>
            <person name="Szebenyi C."/>
            <person name="Tomsovsky M."/>
            <person name="Tulloss R.E."/>
            <person name="Uehling J."/>
            <person name="Grigoriev I.V."/>
            <person name="Vagvolgyi C."/>
            <person name="Papp T."/>
            <person name="Martin F.M."/>
            <person name="Miettinen O."/>
            <person name="Hibbett D.S."/>
            <person name="Nagy L.G."/>
        </authorList>
    </citation>
    <scope>NUCLEOTIDE SEQUENCE [LARGE SCALE GENOMIC DNA]</scope>
    <source>
        <strain evidence="1 2">FP101781</strain>
    </source>
</reference>
<protein>
    <submittedName>
        <fullName evidence="1">Uncharacterized protein</fullName>
    </submittedName>
</protein>
<comment type="caution">
    <text evidence="1">The sequence shown here is derived from an EMBL/GenBank/DDBJ whole genome shotgun (WGS) entry which is preliminary data.</text>
</comment>
<sequence length="112" mass="12440">MHRASMIDNALDSLNGSGYGASGRSQRKVYIAAPSIADASKSRREILIQPPTTSNPPTWDLLSLRAASRPSSCHWSVLSGDRQQIQVGFRRWMWVGRGEGGRHEEVVRRDHG</sequence>
<proteinExistence type="predicted"/>
<gene>
    <name evidence="1" type="ORF">FA13DRAFT_59691</name>
</gene>
<organism evidence="1 2">
    <name type="scientific">Coprinellus micaceus</name>
    <name type="common">Glistening ink-cap mushroom</name>
    <name type="synonym">Coprinus micaceus</name>
    <dbReference type="NCBI Taxonomy" id="71717"/>
    <lineage>
        <taxon>Eukaryota</taxon>
        <taxon>Fungi</taxon>
        <taxon>Dikarya</taxon>
        <taxon>Basidiomycota</taxon>
        <taxon>Agaricomycotina</taxon>
        <taxon>Agaricomycetes</taxon>
        <taxon>Agaricomycetidae</taxon>
        <taxon>Agaricales</taxon>
        <taxon>Agaricineae</taxon>
        <taxon>Psathyrellaceae</taxon>
        <taxon>Coprinellus</taxon>
    </lineage>
</organism>